<evidence type="ECO:0000256" key="7">
    <source>
        <dbReference type="ARBA" id="ARBA00022801"/>
    </source>
</evidence>
<reference evidence="18" key="1">
    <citation type="submission" date="2023-01" db="EMBL/GenBank/DDBJ databases">
        <title>Oxazolidinone resistance genes in florfenicol resistant enterococci from beef cattle and veal calves at slaughter.</title>
        <authorList>
            <person name="Biggel M."/>
        </authorList>
    </citation>
    <scope>NUCLEOTIDE SEQUENCE</scope>
    <source>
        <strain evidence="18">K79-1</strain>
    </source>
</reference>
<keyword evidence="10 14" id="KW-1133">Transmembrane helix</keyword>
<evidence type="ECO:0000259" key="17">
    <source>
        <dbReference type="SMART" id="SM00382"/>
    </source>
</evidence>
<evidence type="ECO:0000256" key="15">
    <source>
        <dbReference type="RuleBase" id="RU003651"/>
    </source>
</evidence>
<comment type="subunit">
    <text evidence="14">Homohexamer.</text>
</comment>
<dbReference type="Gene3D" id="1.20.58.760">
    <property type="entry name" value="Peptidase M41"/>
    <property type="match status" value="1"/>
</dbReference>
<dbReference type="Pfam" id="PF01434">
    <property type="entry name" value="Peptidase_M41"/>
    <property type="match status" value="1"/>
</dbReference>
<dbReference type="Proteomes" id="UP001179483">
    <property type="component" value="Chromosome"/>
</dbReference>
<comment type="similarity">
    <text evidence="15">Belongs to the AAA ATPase family.</text>
</comment>
<evidence type="ECO:0000313" key="18">
    <source>
        <dbReference type="EMBL" id="WCG37982.1"/>
    </source>
</evidence>
<gene>
    <name evidence="14 18" type="primary">ftsH</name>
    <name evidence="18" type="ORF">PML80_01120</name>
</gene>
<dbReference type="CDD" id="cd19501">
    <property type="entry name" value="RecA-like_FtsH"/>
    <property type="match status" value="1"/>
</dbReference>
<sequence>MQQKRPNRPNRNTFIRSGLLWLIMFFALMALVRSLTSDSTGGTTEELTQSEFIQTLSDGDVENFSIQSNAGAYQIRGAYKGSGEESSESSSSTSDGIPIFQDLQQSSASEFVVNVLPNDNTIATITDTANATGTEMTALEEDQSGMWLSLLFTAVPIVFFVVIMYMMFSQSQGGGRNNPMSMGKSKAVDQSKKEVKVRFSDVAGADEEKQELVEVVDFLKDPRKFQALGARIPKGVLLEGPPGTGKTLLAKAVAGEAGVPFYSISGSEFVEMFVGVGASRVRDLFENAKKSAPSIIFIDEIDAVGRRRGAGPGSGHDEREQTLNQLLVEMDGFSEKDNVIVIAATNRSDVLDPALLRPGRFDRQVLVGRPDVKGREAILKVHARNKPFGPGVDLKVLAKQTPGFTGAELENLLNEAALVAARVDKKQIDMIDIDEAQDRVIAGPAKKDRVISKAERRMVAYHEAGHTIAGLVLSDARVVHKVTIVPRGKAGGYAIMLPREDQNLYTTKDLREQVIGLLGGRAAEQLIFNTQTSGASNDFEQATGIVRAMITEYGMSELLGPISYEGNHSMRGAASGYAQNKSYSERTAGQIDDEVRKFMDECLEEAESILASHRDQLDVIAEKLLELETLDERTIRALFETGEMPEPLDGEQQRESEAKSFEEVKKDLQRGAEHRQYRNGEWSEETTSDDQTEAADDVNDSDDDNDDHQGPQGRNAHIDQD</sequence>
<keyword evidence="11 14" id="KW-0482">Metalloprotease</keyword>
<dbReference type="Pfam" id="PF17862">
    <property type="entry name" value="AAA_lid_3"/>
    <property type="match status" value="1"/>
</dbReference>
<feature type="active site" evidence="14">
    <location>
        <position position="463"/>
    </location>
</feature>
<dbReference type="GO" id="GO:0006508">
    <property type="term" value="P:proteolysis"/>
    <property type="evidence" value="ECO:0007669"/>
    <property type="project" value="UniProtKB-KW"/>
</dbReference>
<feature type="transmembrane region" description="Helical" evidence="14">
    <location>
        <begin position="146"/>
        <end position="168"/>
    </location>
</feature>
<feature type="binding site" evidence="14">
    <location>
        <position position="462"/>
    </location>
    <ligand>
        <name>Zn(2+)</name>
        <dbReference type="ChEBI" id="CHEBI:29105"/>
        <note>catalytic</note>
    </ligand>
</feature>
<dbReference type="GO" id="GO:0004176">
    <property type="term" value="F:ATP-dependent peptidase activity"/>
    <property type="evidence" value="ECO:0007669"/>
    <property type="project" value="InterPro"/>
</dbReference>
<dbReference type="GO" id="GO:0005524">
    <property type="term" value="F:ATP binding"/>
    <property type="evidence" value="ECO:0007669"/>
    <property type="project" value="UniProtKB-UniRule"/>
</dbReference>
<feature type="region of interest" description="Disordered" evidence="16">
    <location>
        <begin position="79"/>
        <end position="98"/>
    </location>
</feature>
<dbReference type="InterPro" id="IPR003960">
    <property type="entry name" value="ATPase_AAA_CS"/>
</dbReference>
<feature type="binding site" evidence="14">
    <location>
        <position position="538"/>
    </location>
    <ligand>
        <name>Zn(2+)</name>
        <dbReference type="ChEBI" id="CHEBI:29105"/>
        <note>catalytic</note>
    </ligand>
</feature>
<dbReference type="SUPFAM" id="SSF140990">
    <property type="entry name" value="FtsH protease domain-like"/>
    <property type="match status" value="1"/>
</dbReference>
<dbReference type="SUPFAM" id="SSF52540">
    <property type="entry name" value="P-loop containing nucleoside triphosphate hydrolases"/>
    <property type="match status" value="1"/>
</dbReference>
<evidence type="ECO:0000256" key="16">
    <source>
        <dbReference type="SAM" id="MobiDB-lite"/>
    </source>
</evidence>
<evidence type="ECO:0000256" key="9">
    <source>
        <dbReference type="ARBA" id="ARBA00022840"/>
    </source>
</evidence>
<comment type="similarity">
    <text evidence="2 14">In the C-terminal section; belongs to the peptidase M41 family.</text>
</comment>
<protein>
    <recommendedName>
        <fullName evidence="14">ATP-dependent zinc metalloprotease FtsH</fullName>
        <ecNumber evidence="14">3.4.24.-</ecNumber>
    </recommendedName>
</protein>
<evidence type="ECO:0000256" key="2">
    <source>
        <dbReference type="ARBA" id="ARBA00010044"/>
    </source>
</evidence>
<dbReference type="Pfam" id="PF00004">
    <property type="entry name" value="AAA"/>
    <property type="match status" value="1"/>
</dbReference>
<keyword evidence="3 14" id="KW-0645">Protease</keyword>
<proteinExistence type="inferred from homology"/>
<dbReference type="GO" id="GO:0004222">
    <property type="term" value="F:metalloendopeptidase activity"/>
    <property type="evidence" value="ECO:0007669"/>
    <property type="project" value="InterPro"/>
</dbReference>
<dbReference type="InterPro" id="IPR027417">
    <property type="entry name" value="P-loop_NTPase"/>
</dbReference>
<dbReference type="FunFam" id="1.10.8.60:FF:000001">
    <property type="entry name" value="ATP-dependent zinc metalloprotease FtsH"/>
    <property type="match status" value="1"/>
</dbReference>
<dbReference type="GO" id="GO:0005886">
    <property type="term" value="C:plasma membrane"/>
    <property type="evidence" value="ECO:0007669"/>
    <property type="project" value="UniProtKB-SubCell"/>
</dbReference>
<keyword evidence="6 14" id="KW-0547">Nucleotide-binding</keyword>
<keyword evidence="7 14" id="KW-0378">Hydrolase</keyword>
<dbReference type="SMART" id="SM00382">
    <property type="entry name" value="AAA"/>
    <property type="match status" value="1"/>
</dbReference>
<dbReference type="GO" id="GO:0008270">
    <property type="term" value="F:zinc ion binding"/>
    <property type="evidence" value="ECO:0007669"/>
    <property type="project" value="UniProtKB-UniRule"/>
</dbReference>
<evidence type="ECO:0000256" key="10">
    <source>
        <dbReference type="ARBA" id="ARBA00022989"/>
    </source>
</evidence>
<comment type="similarity">
    <text evidence="13 14">In the central section; belongs to the AAA ATPase family.</text>
</comment>
<dbReference type="InterPro" id="IPR000642">
    <property type="entry name" value="Peptidase_M41"/>
</dbReference>
<evidence type="ECO:0000313" key="19">
    <source>
        <dbReference type="Proteomes" id="UP001179483"/>
    </source>
</evidence>
<feature type="domain" description="AAA+ ATPase" evidence="17">
    <location>
        <begin position="232"/>
        <end position="371"/>
    </location>
</feature>
<keyword evidence="8 14" id="KW-0862">Zinc</keyword>
<dbReference type="HAMAP" id="MF_01458">
    <property type="entry name" value="FtsH"/>
    <property type="match status" value="1"/>
</dbReference>
<dbReference type="InterPro" id="IPR011546">
    <property type="entry name" value="Pept_M41_FtsH_extracell"/>
</dbReference>
<evidence type="ECO:0000256" key="11">
    <source>
        <dbReference type="ARBA" id="ARBA00023049"/>
    </source>
</evidence>
<dbReference type="PANTHER" id="PTHR23076:SF113">
    <property type="entry name" value="ATP-DEPENDENT ZINC METALLOPROTEASE FTSH 1, CHLOROPLASTIC-RELATED"/>
    <property type="match status" value="1"/>
</dbReference>
<comment type="function">
    <text evidence="14">Acts as a processive, ATP-dependent zinc metallopeptidase for both cytoplasmic and membrane proteins. Plays a role in the quality control of integral membrane proteins.</text>
</comment>
<comment type="cofactor">
    <cofactor evidence="14">
        <name>Zn(2+)</name>
        <dbReference type="ChEBI" id="CHEBI:29105"/>
    </cofactor>
    <text evidence="14">Binds 1 zinc ion per subunit.</text>
</comment>
<dbReference type="InterPro" id="IPR041569">
    <property type="entry name" value="AAA_lid_3"/>
</dbReference>
<keyword evidence="14" id="KW-1003">Cell membrane</keyword>
<evidence type="ECO:0000256" key="6">
    <source>
        <dbReference type="ARBA" id="ARBA00022741"/>
    </source>
</evidence>
<dbReference type="EMBL" id="CP116590">
    <property type="protein sequence ID" value="WCG37982.1"/>
    <property type="molecule type" value="Genomic_DNA"/>
</dbReference>
<dbReference type="FunFam" id="3.40.50.300:FF:000001">
    <property type="entry name" value="ATP-dependent zinc metalloprotease FtsH"/>
    <property type="match status" value="1"/>
</dbReference>
<dbReference type="GO" id="GO:0030163">
    <property type="term" value="P:protein catabolic process"/>
    <property type="evidence" value="ECO:0007669"/>
    <property type="project" value="UniProtKB-UniRule"/>
</dbReference>
<keyword evidence="12 14" id="KW-0472">Membrane</keyword>
<evidence type="ECO:0000256" key="5">
    <source>
        <dbReference type="ARBA" id="ARBA00022723"/>
    </source>
</evidence>
<name>A0AAF0BJ89_9LACT</name>
<evidence type="ECO:0000256" key="14">
    <source>
        <dbReference type="HAMAP-Rule" id="MF_01458"/>
    </source>
</evidence>
<feature type="binding site" evidence="14">
    <location>
        <begin position="240"/>
        <end position="247"/>
    </location>
    <ligand>
        <name>ATP</name>
        <dbReference type="ChEBI" id="CHEBI:30616"/>
    </ligand>
</feature>
<organism evidence="18 19">
    <name type="scientific">Aerococcus urinaeequi</name>
    <dbReference type="NCBI Taxonomy" id="51665"/>
    <lineage>
        <taxon>Bacteria</taxon>
        <taxon>Bacillati</taxon>
        <taxon>Bacillota</taxon>
        <taxon>Bacilli</taxon>
        <taxon>Lactobacillales</taxon>
        <taxon>Aerococcaceae</taxon>
        <taxon>Aerococcus</taxon>
    </lineage>
</organism>
<dbReference type="EC" id="3.4.24.-" evidence="14"/>
<dbReference type="InterPro" id="IPR037219">
    <property type="entry name" value="Peptidase_M41-like"/>
</dbReference>
<accession>A0AAF0BJ89</accession>
<dbReference type="RefSeq" id="WP_271736063.1">
    <property type="nucleotide sequence ID" value="NZ_CP116590.1"/>
</dbReference>
<comment type="caution">
    <text evidence="14">Lacks conserved residue(s) required for the propagation of feature annotation.</text>
</comment>
<dbReference type="PROSITE" id="PS00674">
    <property type="entry name" value="AAA"/>
    <property type="match status" value="1"/>
</dbReference>
<evidence type="ECO:0000256" key="3">
    <source>
        <dbReference type="ARBA" id="ARBA00022670"/>
    </source>
</evidence>
<dbReference type="InterPro" id="IPR005936">
    <property type="entry name" value="FtsH"/>
</dbReference>
<dbReference type="NCBIfam" id="TIGR01241">
    <property type="entry name" value="FtsH_fam"/>
    <property type="match status" value="1"/>
</dbReference>
<feature type="region of interest" description="Disordered" evidence="16">
    <location>
        <begin position="640"/>
        <end position="721"/>
    </location>
</feature>
<dbReference type="GO" id="GO:0016887">
    <property type="term" value="F:ATP hydrolysis activity"/>
    <property type="evidence" value="ECO:0007669"/>
    <property type="project" value="UniProtKB-UniRule"/>
</dbReference>
<feature type="binding site" evidence="14">
    <location>
        <position position="466"/>
    </location>
    <ligand>
        <name>Zn(2+)</name>
        <dbReference type="ChEBI" id="CHEBI:29105"/>
        <note>catalytic</note>
    </ligand>
</feature>
<evidence type="ECO:0000256" key="4">
    <source>
        <dbReference type="ARBA" id="ARBA00022692"/>
    </source>
</evidence>
<dbReference type="FunFam" id="1.20.58.760:FF:000001">
    <property type="entry name" value="ATP-dependent zinc metalloprotease FtsH"/>
    <property type="match status" value="1"/>
</dbReference>
<evidence type="ECO:0000256" key="12">
    <source>
        <dbReference type="ARBA" id="ARBA00023136"/>
    </source>
</evidence>
<evidence type="ECO:0000256" key="13">
    <source>
        <dbReference type="ARBA" id="ARBA00061570"/>
    </source>
</evidence>
<evidence type="ECO:0000256" key="8">
    <source>
        <dbReference type="ARBA" id="ARBA00022833"/>
    </source>
</evidence>
<feature type="compositionally biased region" description="Basic and acidic residues" evidence="16">
    <location>
        <begin position="651"/>
        <end position="678"/>
    </location>
</feature>
<dbReference type="Gene3D" id="3.40.50.300">
    <property type="entry name" value="P-loop containing nucleotide triphosphate hydrolases"/>
    <property type="match status" value="1"/>
</dbReference>
<evidence type="ECO:0000256" key="1">
    <source>
        <dbReference type="ARBA" id="ARBA00004370"/>
    </source>
</evidence>
<comment type="subcellular location">
    <subcellularLocation>
        <location evidence="14">Cell membrane</location>
        <topology evidence="14">Multi-pass membrane protein</topology>
        <orientation evidence="14">Cytoplasmic side</orientation>
    </subcellularLocation>
    <subcellularLocation>
        <location evidence="1">Membrane</location>
    </subcellularLocation>
</comment>
<keyword evidence="4 14" id="KW-0812">Transmembrane</keyword>
<dbReference type="InterPro" id="IPR003593">
    <property type="entry name" value="AAA+_ATPase"/>
</dbReference>
<dbReference type="PANTHER" id="PTHR23076">
    <property type="entry name" value="METALLOPROTEASE M41 FTSH"/>
    <property type="match status" value="1"/>
</dbReference>
<dbReference type="AlphaFoldDB" id="A0AAF0BJ89"/>
<dbReference type="Pfam" id="PF06480">
    <property type="entry name" value="FtsH_ext"/>
    <property type="match status" value="1"/>
</dbReference>
<keyword evidence="9 14" id="KW-0067">ATP-binding</keyword>
<feature type="compositionally biased region" description="Acidic residues" evidence="16">
    <location>
        <begin position="682"/>
        <end position="706"/>
    </location>
</feature>
<keyword evidence="5 14" id="KW-0479">Metal-binding</keyword>
<dbReference type="Gene3D" id="1.10.8.60">
    <property type="match status" value="1"/>
</dbReference>
<dbReference type="InterPro" id="IPR003959">
    <property type="entry name" value="ATPase_AAA_core"/>
</dbReference>